<name>T0S7E1_SAPDV</name>
<feature type="transmembrane region" description="Helical" evidence="2">
    <location>
        <begin position="957"/>
        <end position="974"/>
    </location>
</feature>
<dbReference type="STRING" id="1156394.T0S7E1"/>
<reference evidence="4 5" key="1">
    <citation type="submission" date="2012-04" db="EMBL/GenBank/DDBJ databases">
        <title>The Genome Sequence of Saprolegnia declina VS20.</title>
        <authorList>
            <consortium name="The Broad Institute Genome Sequencing Platform"/>
            <person name="Russ C."/>
            <person name="Nusbaum C."/>
            <person name="Tyler B."/>
            <person name="van West P."/>
            <person name="Dieguez-Uribeondo J."/>
            <person name="de Bruijn I."/>
            <person name="Tripathy S."/>
            <person name="Jiang R."/>
            <person name="Young S.K."/>
            <person name="Zeng Q."/>
            <person name="Gargeya S."/>
            <person name="Fitzgerald M."/>
            <person name="Haas B."/>
            <person name="Abouelleil A."/>
            <person name="Alvarado L."/>
            <person name="Arachchi H.M."/>
            <person name="Berlin A."/>
            <person name="Chapman S.B."/>
            <person name="Goldberg J."/>
            <person name="Griggs A."/>
            <person name="Gujja S."/>
            <person name="Hansen M."/>
            <person name="Howarth C."/>
            <person name="Imamovic A."/>
            <person name="Larimer J."/>
            <person name="McCowen C."/>
            <person name="Montmayeur A."/>
            <person name="Murphy C."/>
            <person name="Neiman D."/>
            <person name="Pearson M."/>
            <person name="Priest M."/>
            <person name="Roberts A."/>
            <person name="Saif S."/>
            <person name="Shea T."/>
            <person name="Sisk P."/>
            <person name="Sykes S."/>
            <person name="Wortman J."/>
            <person name="Nusbaum C."/>
            <person name="Birren B."/>
        </authorList>
    </citation>
    <scope>NUCLEOTIDE SEQUENCE [LARGE SCALE GENOMIC DNA]</scope>
    <source>
        <strain evidence="4 5">VS20</strain>
    </source>
</reference>
<feature type="region of interest" description="Disordered" evidence="1">
    <location>
        <begin position="127"/>
        <end position="157"/>
    </location>
</feature>
<sequence>MPRRSLLWAAATACAMCSATSDDAFYTPWSDSGQATTDSPMLLHSANGTHPVCDRAVGGTTKPDCVYPILFALSSCFRNESVIASIESWIDRLRAITRDEAYLIDGQTCSLVWQTMQLVDDSCTKTTSKATLTSTPTSTPKQTPTRAPRSTPKTTASTRAPIAMHRYHRPEHRSARPAWFKKLAHVTPDGAVHGSVSLTAWVPRPNGALIEAQGRQLLHALLPEKRIVALLPTDDGEALVAALAHDRGVTAVSSIIVANDDLAALVDLDLVQWPHLDTWYYCSSQLLHGKPTLYLDANGTRHCVCRCPSGQDVALRASGAACEPVVEAPSDGRCVHANRTFVYEIASPSIDRDDRNQCHIRRPPSMVHVPFPLQTSTTIAIHVRAATNATADVYAGEVPSSPSRALDNVVWKSPGAYNIDIASNGTSCRACLVIRDLYRPRSTQTCPNVLCESSVCAWAAPGLAEYTLSNLAAAQANVDQHVTYGLNAENDACSAARCDLKTFARRDFFELNETNDRFDRGQTWLQAPISLDVGRRLEASPFGADDGKLQLHSPVAPYQCTRCSHLQTTLRELWVPYTDCRSATPAPECSGSDVGCTTHQCLVASGTTLFMASATIAPAYAATTAQLIKELYPTLAYNGSQDVHIQLDCFALGDTDATCAHNTTLYTLLTLSSGLVDHSLLANMQPDGARYVYWRHRIDYGPWMNSAKESILRFHQHETTLHVQAWSQCGLVTEASVQIHLHTRAPVCVTNAFPTMWYQTSVVDAGSDVFCASTAGFAEVTFDFDPSMGLQCAETTPSPWTFERLRCDGRYATTSKKAVLVDARSAVVRRFAVYLDPLATHATTLNITCAFTYSSVGYATTHTELATTSLRIVACAGDTVASAAVCQGVVVDCESNRTRVQYVSKRCDGAAVCKPMLALPVDDYDSAMQLASTQDIYTCLVVDDALLLLASHPASPFLGGLGIFCLLVGLVAGVHRHRNRPVHHDTDYYVLVDA</sequence>
<keyword evidence="2" id="KW-0472">Membrane</keyword>
<keyword evidence="2" id="KW-1133">Transmembrane helix</keyword>
<dbReference type="OMA" id="CAFTYSS"/>
<dbReference type="GeneID" id="19945045"/>
<evidence type="ECO:0000256" key="3">
    <source>
        <dbReference type="SAM" id="SignalP"/>
    </source>
</evidence>
<dbReference type="VEuPathDB" id="FungiDB:SDRG_04318"/>
<evidence type="ECO:0000256" key="1">
    <source>
        <dbReference type="SAM" id="MobiDB-lite"/>
    </source>
</evidence>
<proteinExistence type="predicted"/>
<keyword evidence="3" id="KW-0732">Signal</keyword>
<keyword evidence="2" id="KW-0812">Transmembrane</keyword>
<dbReference type="OrthoDB" id="74957at2759"/>
<dbReference type="Proteomes" id="UP000030762">
    <property type="component" value="Unassembled WGS sequence"/>
</dbReference>
<organism evidence="4 5">
    <name type="scientific">Saprolegnia diclina (strain VS20)</name>
    <dbReference type="NCBI Taxonomy" id="1156394"/>
    <lineage>
        <taxon>Eukaryota</taxon>
        <taxon>Sar</taxon>
        <taxon>Stramenopiles</taxon>
        <taxon>Oomycota</taxon>
        <taxon>Saprolegniomycetes</taxon>
        <taxon>Saprolegniales</taxon>
        <taxon>Saprolegniaceae</taxon>
        <taxon>Saprolegnia</taxon>
    </lineage>
</organism>
<feature type="compositionally biased region" description="Low complexity" evidence="1">
    <location>
        <begin position="127"/>
        <end position="145"/>
    </location>
</feature>
<keyword evidence="5" id="KW-1185">Reference proteome</keyword>
<dbReference type="EMBL" id="JH767141">
    <property type="protein sequence ID" value="EQC38617.1"/>
    <property type="molecule type" value="Genomic_DNA"/>
</dbReference>
<accession>T0S7E1</accession>
<gene>
    <name evidence="4" type="ORF">SDRG_04318</name>
</gene>
<evidence type="ECO:0000256" key="2">
    <source>
        <dbReference type="SAM" id="Phobius"/>
    </source>
</evidence>
<dbReference type="InParanoid" id="T0S7E1"/>
<feature type="signal peptide" evidence="3">
    <location>
        <begin position="1"/>
        <end position="21"/>
    </location>
</feature>
<dbReference type="eggNOG" id="ENOG502S7U9">
    <property type="taxonomic scope" value="Eukaryota"/>
</dbReference>
<dbReference type="AlphaFoldDB" id="T0S7E1"/>
<evidence type="ECO:0000313" key="4">
    <source>
        <dbReference type="EMBL" id="EQC38617.1"/>
    </source>
</evidence>
<dbReference type="RefSeq" id="XP_008608209.1">
    <property type="nucleotide sequence ID" value="XM_008609987.1"/>
</dbReference>
<evidence type="ECO:0000313" key="5">
    <source>
        <dbReference type="Proteomes" id="UP000030762"/>
    </source>
</evidence>
<protein>
    <submittedName>
        <fullName evidence="4">Uncharacterized protein</fullName>
    </submittedName>
</protein>
<feature type="chain" id="PRO_5004584352" evidence="3">
    <location>
        <begin position="22"/>
        <end position="994"/>
    </location>
</feature>